<sequence>MRAEMTFETWIAAPIGRQTAADSQWALVKRDDSAVSARPPRKIKGEKAGEGKRTASVKVASVFVGR</sequence>
<name>A0ABN8IG67_9NEOP</name>
<dbReference type="EMBL" id="OW152835">
    <property type="protein sequence ID" value="CAH2056402.1"/>
    <property type="molecule type" value="Genomic_DNA"/>
</dbReference>
<proteinExistence type="predicted"/>
<keyword evidence="3" id="KW-1185">Reference proteome</keyword>
<organism evidence="2 3">
    <name type="scientific">Iphiclides podalirius</name>
    <name type="common">scarce swallowtail</name>
    <dbReference type="NCBI Taxonomy" id="110791"/>
    <lineage>
        <taxon>Eukaryota</taxon>
        <taxon>Metazoa</taxon>
        <taxon>Ecdysozoa</taxon>
        <taxon>Arthropoda</taxon>
        <taxon>Hexapoda</taxon>
        <taxon>Insecta</taxon>
        <taxon>Pterygota</taxon>
        <taxon>Neoptera</taxon>
        <taxon>Endopterygota</taxon>
        <taxon>Lepidoptera</taxon>
        <taxon>Glossata</taxon>
        <taxon>Ditrysia</taxon>
        <taxon>Papilionoidea</taxon>
        <taxon>Papilionidae</taxon>
        <taxon>Papilioninae</taxon>
        <taxon>Iphiclides</taxon>
    </lineage>
</organism>
<evidence type="ECO:0000313" key="2">
    <source>
        <dbReference type="EMBL" id="CAH2056402.1"/>
    </source>
</evidence>
<gene>
    <name evidence="2" type="ORF">IPOD504_LOCUS9627</name>
</gene>
<evidence type="ECO:0000256" key="1">
    <source>
        <dbReference type="SAM" id="MobiDB-lite"/>
    </source>
</evidence>
<accession>A0ABN8IG67</accession>
<evidence type="ECO:0000313" key="3">
    <source>
        <dbReference type="Proteomes" id="UP000837857"/>
    </source>
</evidence>
<dbReference type="Proteomes" id="UP000837857">
    <property type="component" value="Chromosome 23"/>
</dbReference>
<feature type="non-terminal residue" evidence="2">
    <location>
        <position position="66"/>
    </location>
</feature>
<protein>
    <submittedName>
        <fullName evidence="2">Uncharacterized protein</fullName>
    </submittedName>
</protein>
<reference evidence="2" key="1">
    <citation type="submission" date="2022-03" db="EMBL/GenBank/DDBJ databases">
        <authorList>
            <person name="Martin H S."/>
        </authorList>
    </citation>
    <scope>NUCLEOTIDE SEQUENCE</scope>
</reference>
<feature type="region of interest" description="Disordered" evidence="1">
    <location>
        <begin position="32"/>
        <end position="51"/>
    </location>
</feature>